<organism evidence="3 4">
    <name type="scientific">Streptomyces nojiriensis</name>
    <dbReference type="NCBI Taxonomy" id="66374"/>
    <lineage>
        <taxon>Bacteria</taxon>
        <taxon>Bacillati</taxon>
        <taxon>Actinomycetota</taxon>
        <taxon>Actinomycetes</taxon>
        <taxon>Kitasatosporales</taxon>
        <taxon>Streptomycetaceae</taxon>
        <taxon>Streptomyces</taxon>
    </lineage>
</organism>
<feature type="transmembrane region" description="Helical" evidence="1">
    <location>
        <begin position="143"/>
        <end position="164"/>
    </location>
</feature>
<name>A0ABQ3SGL8_9ACTN</name>
<sequence>MSGRILPLLPASLMVLALLIKLPKLRRDRDRPLNRTACALLAVGAPINFLATPSTIASVNRHTGVVNFSAPLVFGLCTVFSGLCVVLVLQWRGGPPAAVRRATRLTTALFGTATAAIVVLFVIGDAPVERLRDLDTYYATTPWIREMIVCFLVAHTLGTSALTWLSGKWLAVADRARRPLRTGLALIVVAGLMDLAYLAAKWASVVARWTGHDLVFLSTDVAPPLAGAAGLLLGAGFVVPLVGGSATWMAFSRYRRLRPLWKALRAVAATQGRTVPLAWWSPVGIRLIHRESVIDDGILALAGWFDPRVRSAAYEEARGRGMDEARAATVADAAVLAAACHRKAAAARGSLPGAAAIPEPYRLGRRPLTALADAFRTSDIVAAARDAARDTATAGTPGLNPDPVGA</sequence>
<protein>
    <recommendedName>
        <fullName evidence="2">DUF6545 domain-containing protein</fullName>
    </recommendedName>
</protein>
<dbReference type="NCBIfam" id="NF042915">
    <property type="entry name" value="MAB_1171c_fam"/>
    <property type="match status" value="1"/>
</dbReference>
<accession>A0ABQ3SGL8</accession>
<dbReference type="InterPro" id="IPR050039">
    <property type="entry name" value="MAB_1171c-like"/>
</dbReference>
<dbReference type="EMBL" id="BNEC01000003">
    <property type="protein sequence ID" value="GHI67284.1"/>
    <property type="molecule type" value="Genomic_DNA"/>
</dbReference>
<proteinExistence type="predicted"/>
<evidence type="ECO:0000313" key="3">
    <source>
        <dbReference type="EMBL" id="GHI67284.1"/>
    </source>
</evidence>
<evidence type="ECO:0000256" key="1">
    <source>
        <dbReference type="SAM" id="Phobius"/>
    </source>
</evidence>
<dbReference type="Proteomes" id="UP000613974">
    <property type="component" value="Unassembled WGS sequence"/>
</dbReference>
<feature type="transmembrane region" description="Helical" evidence="1">
    <location>
        <begin position="184"/>
        <end position="205"/>
    </location>
</feature>
<evidence type="ECO:0000259" key="2">
    <source>
        <dbReference type="Pfam" id="PF20182"/>
    </source>
</evidence>
<dbReference type="InterPro" id="IPR046675">
    <property type="entry name" value="DUF6545"/>
</dbReference>
<feature type="domain" description="DUF6545" evidence="2">
    <location>
        <begin position="248"/>
        <end position="376"/>
    </location>
</feature>
<feature type="transmembrane region" description="Helical" evidence="1">
    <location>
        <begin position="102"/>
        <end position="123"/>
    </location>
</feature>
<dbReference type="GeneID" id="95593633"/>
<keyword evidence="1" id="KW-0472">Membrane</keyword>
<feature type="transmembrane region" description="Helical" evidence="1">
    <location>
        <begin position="68"/>
        <end position="90"/>
    </location>
</feature>
<keyword evidence="1" id="KW-0812">Transmembrane</keyword>
<feature type="transmembrane region" description="Helical" evidence="1">
    <location>
        <begin position="37"/>
        <end position="56"/>
    </location>
</feature>
<evidence type="ECO:0000313" key="4">
    <source>
        <dbReference type="Proteomes" id="UP000613974"/>
    </source>
</evidence>
<feature type="transmembrane region" description="Helical" evidence="1">
    <location>
        <begin position="225"/>
        <end position="251"/>
    </location>
</feature>
<reference evidence="4" key="1">
    <citation type="submission" date="2023-07" db="EMBL/GenBank/DDBJ databases">
        <title>Whole genome shotgun sequence of Streptomyces nojiriensis NBRC 13794.</title>
        <authorList>
            <person name="Komaki H."/>
            <person name="Tamura T."/>
        </authorList>
    </citation>
    <scope>NUCLEOTIDE SEQUENCE [LARGE SCALE GENOMIC DNA]</scope>
    <source>
        <strain evidence="4">NBRC 13794</strain>
    </source>
</reference>
<comment type="caution">
    <text evidence="3">The sequence shown here is derived from an EMBL/GenBank/DDBJ whole genome shotgun (WGS) entry which is preliminary data.</text>
</comment>
<keyword evidence="1" id="KW-1133">Transmembrane helix</keyword>
<keyword evidence="4" id="KW-1185">Reference proteome</keyword>
<feature type="transmembrane region" description="Helical" evidence="1">
    <location>
        <begin position="6"/>
        <end position="25"/>
    </location>
</feature>
<dbReference type="RefSeq" id="WP_189740926.1">
    <property type="nucleotide sequence ID" value="NZ_BMRL01000009.1"/>
</dbReference>
<gene>
    <name evidence="3" type="ORF">Snoj_12020</name>
</gene>
<dbReference type="Pfam" id="PF20182">
    <property type="entry name" value="DUF6545"/>
    <property type="match status" value="1"/>
</dbReference>